<sequence>MKLVQTSGKSPVALYFKDILLGSRESELYIRLIYSWEASNGGALIGLEVLIIDEQSSILSGIDQMCLPMDDDDRFRVHVHEDFESNCGLRGDLYDVVGHMKLLNGQLLIHRPVLDEVEIANTFRVLIHLQTKDNNVLEIHGQCRHSPHPFGADCESITYWCSMLFLATGTLALSSMSTFNCRELTRKHASEMVDKYFEVQGESFWTQLKGRIQAITAMKVVSPSVLHPLTSPVGIPLAISASIFYK</sequence>
<keyword evidence="2" id="KW-1185">Reference proteome</keyword>
<dbReference type="EMBL" id="JAAMPC010000002">
    <property type="protein sequence ID" value="KAG2327849.1"/>
    <property type="molecule type" value="Genomic_DNA"/>
</dbReference>
<protein>
    <submittedName>
        <fullName evidence="1">Uncharacterized protein</fullName>
    </submittedName>
</protein>
<proteinExistence type="predicted"/>
<dbReference type="AlphaFoldDB" id="A0A8X8B7T0"/>
<dbReference type="Proteomes" id="UP000886595">
    <property type="component" value="Unassembled WGS sequence"/>
</dbReference>
<comment type="caution">
    <text evidence="1">The sequence shown here is derived from an EMBL/GenBank/DDBJ whole genome shotgun (WGS) entry which is preliminary data.</text>
</comment>
<accession>A0A8X8B7T0</accession>
<organism evidence="1 2">
    <name type="scientific">Brassica carinata</name>
    <name type="common">Ethiopian mustard</name>
    <name type="synonym">Abyssinian cabbage</name>
    <dbReference type="NCBI Taxonomy" id="52824"/>
    <lineage>
        <taxon>Eukaryota</taxon>
        <taxon>Viridiplantae</taxon>
        <taxon>Streptophyta</taxon>
        <taxon>Embryophyta</taxon>
        <taxon>Tracheophyta</taxon>
        <taxon>Spermatophyta</taxon>
        <taxon>Magnoliopsida</taxon>
        <taxon>eudicotyledons</taxon>
        <taxon>Gunneridae</taxon>
        <taxon>Pentapetalae</taxon>
        <taxon>rosids</taxon>
        <taxon>malvids</taxon>
        <taxon>Brassicales</taxon>
        <taxon>Brassicaceae</taxon>
        <taxon>Brassiceae</taxon>
        <taxon>Brassica</taxon>
    </lineage>
</organism>
<evidence type="ECO:0000313" key="1">
    <source>
        <dbReference type="EMBL" id="KAG2327849.1"/>
    </source>
</evidence>
<gene>
    <name evidence="1" type="ORF">Bca52824_010577</name>
</gene>
<reference evidence="1 2" key="1">
    <citation type="submission" date="2020-02" db="EMBL/GenBank/DDBJ databases">
        <authorList>
            <person name="Ma Q."/>
            <person name="Huang Y."/>
            <person name="Song X."/>
            <person name="Pei D."/>
        </authorList>
    </citation>
    <scope>NUCLEOTIDE SEQUENCE [LARGE SCALE GENOMIC DNA]</scope>
    <source>
        <strain evidence="1">Sxm20200214</strain>
        <tissue evidence="1">Leaf</tissue>
    </source>
</reference>
<name>A0A8X8B7T0_BRACI</name>
<evidence type="ECO:0000313" key="2">
    <source>
        <dbReference type="Proteomes" id="UP000886595"/>
    </source>
</evidence>
<dbReference type="OrthoDB" id="1931061at2759"/>